<comment type="similarity">
    <text evidence="1">Belongs to the WD repeat WDR48 family.</text>
</comment>
<keyword evidence="3 5" id="KW-0853">WD repeat</keyword>
<dbReference type="PROSITE" id="PS50082">
    <property type="entry name" value="WD_REPEATS_2"/>
    <property type="match status" value="5"/>
</dbReference>
<accession>A0AAN4ZJ41</accession>
<dbReference type="InterPro" id="IPR015943">
    <property type="entry name" value="WD40/YVTN_repeat-like_dom_sf"/>
</dbReference>
<dbReference type="PROSITE" id="PS00678">
    <property type="entry name" value="WD_REPEATS_1"/>
    <property type="match status" value="1"/>
</dbReference>
<evidence type="ECO:0000313" key="6">
    <source>
        <dbReference type="EMBL" id="GMR42262.1"/>
    </source>
</evidence>
<feature type="repeat" description="WD" evidence="5">
    <location>
        <begin position="80"/>
        <end position="112"/>
    </location>
</feature>
<evidence type="ECO:0000256" key="4">
    <source>
        <dbReference type="ARBA" id="ARBA00022737"/>
    </source>
</evidence>
<dbReference type="PANTHER" id="PTHR19862">
    <property type="entry name" value="WD REPEAT-CONTAINING PROTEIN 48"/>
    <property type="match status" value="1"/>
</dbReference>
<feature type="repeat" description="WD" evidence="5">
    <location>
        <begin position="122"/>
        <end position="163"/>
    </location>
</feature>
<sequence>VSTRDYDLKRATMTTQNTTKRKTQISFTIREEEEPRHRSFVNSLQLDSFTNTLYSAGSDAIIRVWKINEKDKSASYEQSMEHHSDWINDLILCCGNKYVLSASSDTTIKVWNAYKSFCMSTLRTHKDYVSCLVYAKETERAASAGFDQSIFLWDIGTLTRLTTTNNTVTTSSLAGNKESIYSLAINPSSTIIISGSTEKVLRVWDPRTCQKVVKLRGHTDNIRSIQVNDEGTKCISASSDGSFRLWDIGMQRCVMTWNTHDEGVWTLEVDSSFTTVFSAGRDQRVYRTSLIDCSSELLFIEDAPVKKLLLNHRFNPTHIWSSTSNAGINRWCLPPPSSSLYDTMTPSISSPDISIAGAPSIRQHVVLNDKRHVVTRDSRGDVALFDVLSASKVYQYGQVAMEDVVKEYFKKVFVPSWFTVDLKSGMLQVTLDESDVFSAWLSAKEAGFEDNETKGLHFFLLQIYYRFSELRRSECHHDTIGEVATRGYPQVPPHTPLIISESSGRPLLRLLVKDAAMEAQSSLLAEVVPQWVTHVVTLNDLPKFNKMPFFLAPHPSLHVKTPKKDRLSATEMLQVRKVLEHVYEKILHSTGENPMGDPIPPPANIQNIENKLELYCQDQKLDPEMDLRTIKHFIWKQGGDLVLYYLVPKPIK</sequence>
<dbReference type="SMART" id="SM00320">
    <property type="entry name" value="WD40"/>
    <property type="match status" value="6"/>
</dbReference>
<organism evidence="6 7">
    <name type="scientific">Pristionchus mayeri</name>
    <dbReference type="NCBI Taxonomy" id="1317129"/>
    <lineage>
        <taxon>Eukaryota</taxon>
        <taxon>Metazoa</taxon>
        <taxon>Ecdysozoa</taxon>
        <taxon>Nematoda</taxon>
        <taxon>Chromadorea</taxon>
        <taxon>Rhabditida</taxon>
        <taxon>Rhabditina</taxon>
        <taxon>Diplogasteromorpha</taxon>
        <taxon>Diplogasteroidea</taxon>
        <taxon>Neodiplogasteridae</taxon>
        <taxon>Pristionchus</taxon>
    </lineage>
</organism>
<evidence type="ECO:0000313" key="7">
    <source>
        <dbReference type="Proteomes" id="UP001328107"/>
    </source>
</evidence>
<reference evidence="7" key="1">
    <citation type="submission" date="2022-10" db="EMBL/GenBank/DDBJ databases">
        <title>Genome assembly of Pristionchus species.</title>
        <authorList>
            <person name="Yoshida K."/>
            <person name="Sommer R.J."/>
        </authorList>
    </citation>
    <scope>NUCLEOTIDE SEQUENCE [LARGE SCALE GENOMIC DNA]</scope>
    <source>
        <strain evidence="7">RS5460</strain>
    </source>
</reference>
<evidence type="ECO:0000256" key="3">
    <source>
        <dbReference type="ARBA" id="ARBA00022574"/>
    </source>
</evidence>
<dbReference type="GO" id="GO:0000724">
    <property type="term" value="P:double-strand break repair via homologous recombination"/>
    <property type="evidence" value="ECO:0007669"/>
    <property type="project" value="TreeGrafter"/>
</dbReference>
<dbReference type="InterPro" id="IPR020472">
    <property type="entry name" value="WD40_PAC1"/>
</dbReference>
<feature type="repeat" description="WD" evidence="5">
    <location>
        <begin position="173"/>
        <end position="214"/>
    </location>
</feature>
<dbReference type="PANTHER" id="PTHR19862:SF14">
    <property type="entry name" value="WD REPEAT-CONTAINING PROTEIN 48"/>
    <property type="match status" value="1"/>
</dbReference>
<evidence type="ECO:0000256" key="2">
    <source>
        <dbReference type="ARBA" id="ARBA00021538"/>
    </source>
</evidence>
<dbReference type="CDD" id="cd17041">
    <property type="entry name" value="Ubl_WDR48"/>
    <property type="match status" value="1"/>
</dbReference>
<dbReference type="InterPro" id="IPR051246">
    <property type="entry name" value="WDR48"/>
</dbReference>
<name>A0AAN4ZJ41_9BILA</name>
<dbReference type="Proteomes" id="UP001328107">
    <property type="component" value="Unassembled WGS sequence"/>
</dbReference>
<dbReference type="InterPro" id="IPR001680">
    <property type="entry name" value="WD40_rpt"/>
</dbReference>
<dbReference type="GO" id="GO:0043130">
    <property type="term" value="F:ubiquitin binding"/>
    <property type="evidence" value="ECO:0007669"/>
    <property type="project" value="TreeGrafter"/>
</dbReference>
<dbReference type="InterPro" id="IPR019775">
    <property type="entry name" value="WD40_repeat_CS"/>
</dbReference>
<dbReference type="AlphaFoldDB" id="A0AAN4ZJ41"/>
<dbReference type="InterPro" id="IPR021772">
    <property type="entry name" value="WDR48/Bun107"/>
</dbReference>
<evidence type="ECO:0000256" key="1">
    <source>
        <dbReference type="ARBA" id="ARBA00006917"/>
    </source>
</evidence>
<dbReference type="Pfam" id="PF00400">
    <property type="entry name" value="WD40"/>
    <property type="match status" value="6"/>
</dbReference>
<dbReference type="PROSITE" id="PS50294">
    <property type="entry name" value="WD_REPEATS_REGION"/>
    <property type="match status" value="4"/>
</dbReference>
<keyword evidence="4" id="KW-0677">Repeat</keyword>
<dbReference type="InterPro" id="IPR036322">
    <property type="entry name" value="WD40_repeat_dom_sf"/>
</dbReference>
<proteinExistence type="inferred from homology"/>
<dbReference type="SUPFAM" id="SSF50978">
    <property type="entry name" value="WD40 repeat-like"/>
    <property type="match status" value="1"/>
</dbReference>
<evidence type="ECO:0000256" key="5">
    <source>
        <dbReference type="PROSITE-ProRule" id="PRU00221"/>
    </source>
</evidence>
<dbReference type="Pfam" id="PF11816">
    <property type="entry name" value="DUF3337"/>
    <property type="match status" value="1"/>
</dbReference>
<dbReference type="EMBL" id="BTRK01000003">
    <property type="protein sequence ID" value="GMR42262.1"/>
    <property type="molecule type" value="Genomic_DNA"/>
</dbReference>
<feature type="repeat" description="WD" evidence="5">
    <location>
        <begin position="215"/>
        <end position="256"/>
    </location>
</feature>
<dbReference type="Gene3D" id="2.130.10.10">
    <property type="entry name" value="YVTN repeat-like/Quinoprotein amine dehydrogenase"/>
    <property type="match status" value="2"/>
</dbReference>
<keyword evidence="7" id="KW-1185">Reference proteome</keyword>
<dbReference type="CDD" id="cd00200">
    <property type="entry name" value="WD40"/>
    <property type="match status" value="1"/>
</dbReference>
<comment type="caution">
    <text evidence="6">The sequence shown here is derived from an EMBL/GenBank/DDBJ whole genome shotgun (WGS) entry which is preliminary data.</text>
</comment>
<feature type="non-terminal residue" evidence="6">
    <location>
        <position position="1"/>
    </location>
</feature>
<gene>
    <name evidence="6" type="ORF">PMAYCL1PPCAC_12457</name>
</gene>
<protein>
    <recommendedName>
        <fullName evidence="2">WD repeat-containing protein 48 homolog</fullName>
    </recommendedName>
</protein>
<feature type="repeat" description="WD" evidence="5">
    <location>
        <begin position="34"/>
        <end position="75"/>
    </location>
</feature>
<dbReference type="PRINTS" id="PR00320">
    <property type="entry name" value="GPROTEINBRPT"/>
</dbReference>